<dbReference type="InterPro" id="IPR044256">
    <property type="entry name" value="HCF244-like"/>
</dbReference>
<evidence type="ECO:0000256" key="2">
    <source>
        <dbReference type="ARBA" id="ARBA00022531"/>
    </source>
</evidence>
<organism evidence="6">
    <name type="scientific">Dictyurus purpurascens</name>
    <dbReference type="NCBI Taxonomy" id="189649"/>
    <lineage>
        <taxon>Eukaryota</taxon>
        <taxon>Rhodophyta</taxon>
        <taxon>Florideophyceae</taxon>
        <taxon>Rhodymeniophycidae</taxon>
        <taxon>Ceramiales</taxon>
        <taxon>Dasyaceae</taxon>
        <taxon>Dictyurus</taxon>
    </lineage>
</organism>
<dbReference type="GO" id="GO:0009536">
    <property type="term" value="C:plastid"/>
    <property type="evidence" value="ECO:0007669"/>
    <property type="project" value="UniProtKB-SubCell"/>
</dbReference>
<dbReference type="InterPro" id="IPR008030">
    <property type="entry name" value="NmrA-like"/>
</dbReference>
<dbReference type="SUPFAM" id="SSF51735">
    <property type="entry name" value="NAD(P)-binding Rossmann-fold domains"/>
    <property type="match status" value="1"/>
</dbReference>
<evidence type="ECO:0000256" key="3">
    <source>
        <dbReference type="ARBA" id="ARBA00022640"/>
    </source>
</evidence>
<keyword evidence="4" id="KW-0604">Photosystem II</keyword>
<accession>A0A4D6WRE6</accession>
<reference evidence="6" key="1">
    <citation type="journal article" date="2019" name="Mol. Phylogenet. Evol.">
        <title>Morphological evolution and classification of the red algal order Ceramiales inferred using plastid phylogenomics.</title>
        <authorList>
            <person name="Diaz-Tapia P."/>
            <person name="Pasella M.M."/>
            <person name="Verbruggen H."/>
            <person name="Maggs C.A."/>
        </authorList>
    </citation>
    <scope>NUCLEOTIDE SEQUENCE</scope>
    <source>
        <strain evidence="6">TZ0704</strain>
    </source>
</reference>
<evidence type="ECO:0000256" key="4">
    <source>
        <dbReference type="ARBA" id="ARBA00023276"/>
    </source>
</evidence>
<keyword evidence="3 6" id="KW-0934">Plastid</keyword>
<comment type="subcellular location">
    <subcellularLocation>
        <location evidence="1">Plastid</location>
    </subcellularLocation>
</comment>
<evidence type="ECO:0000313" key="6">
    <source>
        <dbReference type="EMBL" id="QCI06334.1"/>
    </source>
</evidence>
<keyword evidence="2" id="KW-0602">Photosynthesis</keyword>
<evidence type="ECO:0000256" key="1">
    <source>
        <dbReference type="ARBA" id="ARBA00004474"/>
    </source>
</evidence>
<dbReference type="Gene3D" id="3.40.50.720">
    <property type="entry name" value="NAD(P)-binding Rossmann-like Domain"/>
    <property type="match status" value="1"/>
</dbReference>
<dbReference type="Pfam" id="PF05368">
    <property type="entry name" value="NmrA"/>
    <property type="match status" value="1"/>
</dbReference>
<sequence>MSLLIIGSTGTLGRQIVRRALNEGFQVKCMVRNFRKAAFLKEWGAELIYGDLTVPETIPVALYGVTAIIDSSTTRANDLYNAKQIDLKGKYILIESAKKAKIKHYIFFSILNAHKYPNIPLINLKLLINTKLIQSKINYTIFNLPGFFQGLITQYAVPILDQKSVWITGESASMSYINSQDVAKIVVKSLSITESKNKILPLVGRYSWTSLEIISLCEKLCGKRANTIKISVGILRLLKLITRMFQWSWNISERLAFIEILSENDSFDTSMKDSLKILQIENKDIETLESYLQDYFQKIMNKLKELNYQVIDQVENDNISNF</sequence>
<evidence type="ECO:0000259" key="5">
    <source>
        <dbReference type="Pfam" id="PF05368"/>
    </source>
</evidence>
<dbReference type="EMBL" id="MK814652">
    <property type="protein sequence ID" value="QCI06334.1"/>
    <property type="molecule type" value="Genomic_DNA"/>
</dbReference>
<name>A0A4D6WRE6_9FLOR</name>
<dbReference type="AlphaFoldDB" id="A0A4D6WRE6"/>
<dbReference type="CDD" id="cd05243">
    <property type="entry name" value="SDR_a5"/>
    <property type="match status" value="1"/>
</dbReference>
<dbReference type="PANTHER" id="PTHR47128">
    <property type="match status" value="1"/>
</dbReference>
<gene>
    <name evidence="6" type="primary">ycf39</name>
</gene>
<dbReference type="InterPro" id="IPR036291">
    <property type="entry name" value="NAD(P)-bd_dom_sf"/>
</dbReference>
<geneLocation type="plastid" evidence="6"/>
<dbReference type="PANTHER" id="PTHR47128:SF2">
    <property type="entry name" value="PROTEIN HIGH CHLOROPHYLL FLUORESCENCE PHENOTYPE 244, CHLOROPLASTIC"/>
    <property type="match status" value="1"/>
</dbReference>
<feature type="domain" description="NmrA-like" evidence="5">
    <location>
        <begin position="3"/>
        <end position="273"/>
    </location>
</feature>
<protein>
    <recommendedName>
        <fullName evidence="5">NmrA-like domain-containing protein</fullName>
    </recommendedName>
</protein>
<dbReference type="GO" id="GO:0015979">
    <property type="term" value="P:photosynthesis"/>
    <property type="evidence" value="ECO:0007669"/>
    <property type="project" value="UniProtKB-KW"/>
</dbReference>
<proteinExistence type="predicted"/>
<dbReference type="GO" id="GO:0009523">
    <property type="term" value="C:photosystem II"/>
    <property type="evidence" value="ECO:0007669"/>
    <property type="project" value="UniProtKB-KW"/>
</dbReference>
<reference evidence="6" key="2">
    <citation type="submission" date="2019-04" db="EMBL/GenBank/DDBJ databases">
        <authorList>
            <person name="Pasella M."/>
        </authorList>
    </citation>
    <scope>NUCLEOTIDE SEQUENCE</scope>
    <source>
        <strain evidence="6">TZ0704</strain>
    </source>
</reference>